<sequence>MEVLLVLWARAHVLMMLLCRQRLHSSTRLLIYIGESQNLLKDTV</sequence>
<proteinExistence type="predicted"/>
<reference evidence="1" key="1">
    <citation type="submission" date="2021-03" db="EMBL/GenBank/DDBJ databases">
        <authorList>
            <consortium name="Genoscope - CEA"/>
            <person name="William W."/>
        </authorList>
    </citation>
    <scope>NUCLEOTIDE SEQUENCE</scope>
    <source>
        <strain evidence="1">Doubled-haploid Pahang</strain>
    </source>
</reference>
<evidence type="ECO:0000313" key="1">
    <source>
        <dbReference type="EMBL" id="CAG1832584.1"/>
    </source>
</evidence>
<gene>
    <name evidence="1" type="ORF">GSMUA_85040.1</name>
</gene>
<organism evidence="1">
    <name type="scientific">Musa acuminata subsp. malaccensis</name>
    <name type="common">Wild banana</name>
    <name type="synonym">Musa malaccensis</name>
    <dbReference type="NCBI Taxonomy" id="214687"/>
    <lineage>
        <taxon>Eukaryota</taxon>
        <taxon>Viridiplantae</taxon>
        <taxon>Streptophyta</taxon>
        <taxon>Embryophyta</taxon>
        <taxon>Tracheophyta</taxon>
        <taxon>Spermatophyta</taxon>
        <taxon>Magnoliopsida</taxon>
        <taxon>Liliopsida</taxon>
        <taxon>Zingiberales</taxon>
        <taxon>Musaceae</taxon>
        <taxon>Musa</taxon>
    </lineage>
</organism>
<name>A0A8D6ZMK0_MUSAM</name>
<dbReference type="EMBL" id="HG996472">
    <property type="protein sequence ID" value="CAG1832584.1"/>
    <property type="molecule type" value="Genomic_DNA"/>
</dbReference>
<accession>A0A8D6ZMK0</accession>
<protein>
    <submittedName>
        <fullName evidence="1">(wild Malaysian banana) hypothetical protein</fullName>
    </submittedName>
</protein>
<dbReference type="AlphaFoldDB" id="A0A8D6ZMK0"/>